<evidence type="ECO:0000256" key="1">
    <source>
        <dbReference type="ARBA" id="ARBA00004442"/>
    </source>
</evidence>
<evidence type="ECO:0000256" key="5">
    <source>
        <dbReference type="SAM" id="MobiDB-lite"/>
    </source>
</evidence>
<comment type="similarity">
    <text evidence="4">Belongs to the bacterial secretin family.</text>
</comment>
<dbReference type="InterPro" id="IPR004846">
    <property type="entry name" value="T2SS/T3SS_dom"/>
</dbReference>
<evidence type="ECO:0000256" key="6">
    <source>
        <dbReference type="SAM" id="SignalP"/>
    </source>
</evidence>
<evidence type="ECO:0000313" key="9">
    <source>
        <dbReference type="Proteomes" id="UP001139125"/>
    </source>
</evidence>
<keyword evidence="3" id="KW-0472">Membrane</keyword>
<comment type="caution">
    <text evidence="8">The sequence shown here is derived from an EMBL/GenBank/DDBJ whole genome shotgun (WGS) entry which is preliminary data.</text>
</comment>
<evidence type="ECO:0000256" key="2">
    <source>
        <dbReference type="ARBA" id="ARBA00022729"/>
    </source>
</evidence>
<gene>
    <name evidence="8" type="ORF">NM125_13920</name>
</gene>
<dbReference type="GO" id="GO:0009279">
    <property type="term" value="C:cell outer membrane"/>
    <property type="evidence" value="ECO:0007669"/>
    <property type="project" value="UniProtKB-SubCell"/>
</dbReference>
<reference evidence="8" key="1">
    <citation type="submission" date="2022-06" db="EMBL/GenBank/DDBJ databases">
        <title>Gracilimonas sp. CAU 1638 isolated from sea sediment.</title>
        <authorList>
            <person name="Kim W."/>
        </authorList>
    </citation>
    <scope>NUCLEOTIDE SEQUENCE</scope>
    <source>
        <strain evidence="8">CAU 1638</strain>
    </source>
</reference>
<feature type="compositionally biased region" description="Low complexity" evidence="5">
    <location>
        <begin position="112"/>
        <end position="132"/>
    </location>
</feature>
<accession>A0A9X2L5E8</accession>
<dbReference type="EMBL" id="JANDBC010000003">
    <property type="protein sequence ID" value="MCP9292681.1"/>
    <property type="molecule type" value="Genomic_DNA"/>
</dbReference>
<protein>
    <submittedName>
        <fullName evidence="8">Type II and III secretion system protein</fullName>
    </submittedName>
</protein>
<feature type="chain" id="PRO_5040826360" evidence="6">
    <location>
        <begin position="20"/>
        <end position="623"/>
    </location>
</feature>
<dbReference type="Proteomes" id="UP001139125">
    <property type="component" value="Unassembled WGS sequence"/>
</dbReference>
<evidence type="ECO:0000313" key="8">
    <source>
        <dbReference type="EMBL" id="MCP9292681.1"/>
    </source>
</evidence>
<feature type="region of interest" description="Disordered" evidence="5">
    <location>
        <begin position="108"/>
        <end position="137"/>
    </location>
</feature>
<feature type="signal peptide" evidence="6">
    <location>
        <begin position="1"/>
        <end position="19"/>
    </location>
</feature>
<sequence length="623" mass="69255">MSLVLFGLVSLLQPQLVHAQVVDPLKEYTNPEEIVAFDKSTTYNEAIEIINTFAQEFENRFIVDNSAYSGTIGVTLPAMHWKDALQYIMRFNNLELEEYEDFYEINVPAPPTTGTTTQASGGGSNASQGQPPTATTRTQEVRINATFFEGNKRALQEIGIDWSTLTSDVPANLGDFVGTDGNQGIPATEFNDQFVSVNSYNAASVSQNAFNALVNLGEVGPGISVQALFSAFEADNLGKVLATPSIKVVDGEEGNIQVGQDFSIKQRDIAGNVTDNFISTGTILTVTPEIINQGDTSFIYLSLEVERSTVQPDVVSTIVNKQEATTSAILLNGEATYVAGLYRTEESSVRRGVPILKDLPGWFFGLRYLFGYNSKDYSENELIIIVQAELIKPVSERISDRKLTKREVLNNTRDGMRTDLDRVFTTETFDMPVDEEIAETPQEEQPAMDDSTLAETDMEDTQPDTMTVEEQPVDAEKEDALTDEQQELAKDLSMPVDKPELMVVVPKAFNLDEYLEYQQNEQEVETMQEEISNLKYFVIGGSFLVPGNAQNFKSTLEQEGYNTQILFNPETRFNYVAYEGFADFSTAVERTLEIRDSFNSEAWLFTLRNGNNPNAERVNGSSE</sequence>
<feature type="domain" description="Type II/III secretion system secretin-like" evidence="7">
    <location>
        <begin position="232"/>
        <end position="392"/>
    </location>
</feature>
<name>A0A9X2L5E8_9BACT</name>
<dbReference type="PANTHER" id="PTHR30332:SF24">
    <property type="entry name" value="SECRETIN GSPD-RELATED"/>
    <property type="match status" value="1"/>
</dbReference>
<dbReference type="AlphaFoldDB" id="A0A9X2L5E8"/>
<evidence type="ECO:0000256" key="3">
    <source>
        <dbReference type="ARBA" id="ARBA00023136"/>
    </source>
</evidence>
<dbReference type="InterPro" id="IPR050810">
    <property type="entry name" value="Bact_Secretion_Sys_Channel"/>
</dbReference>
<keyword evidence="2 6" id="KW-0732">Signal</keyword>
<keyword evidence="9" id="KW-1185">Reference proteome</keyword>
<dbReference type="PRINTS" id="PR01337">
    <property type="entry name" value="TYPE3OMGPROT"/>
</dbReference>
<dbReference type="InterPro" id="IPR003522">
    <property type="entry name" value="T3SS_OM_pore_YscC"/>
</dbReference>
<organism evidence="8 9">
    <name type="scientific">Gracilimonas sediminicola</name>
    <dbReference type="NCBI Taxonomy" id="2952158"/>
    <lineage>
        <taxon>Bacteria</taxon>
        <taxon>Pseudomonadati</taxon>
        <taxon>Balneolota</taxon>
        <taxon>Balneolia</taxon>
        <taxon>Balneolales</taxon>
        <taxon>Balneolaceae</taxon>
        <taxon>Gracilimonas</taxon>
    </lineage>
</organism>
<dbReference type="GO" id="GO:0015627">
    <property type="term" value="C:type II protein secretion system complex"/>
    <property type="evidence" value="ECO:0007669"/>
    <property type="project" value="TreeGrafter"/>
</dbReference>
<dbReference type="Pfam" id="PF00263">
    <property type="entry name" value="Secretin"/>
    <property type="match status" value="1"/>
</dbReference>
<comment type="subcellular location">
    <subcellularLocation>
        <location evidence="1">Cell outer membrane</location>
    </subcellularLocation>
</comment>
<evidence type="ECO:0000259" key="7">
    <source>
        <dbReference type="Pfam" id="PF00263"/>
    </source>
</evidence>
<evidence type="ECO:0000256" key="4">
    <source>
        <dbReference type="RuleBase" id="RU004003"/>
    </source>
</evidence>
<dbReference type="RefSeq" id="WP_255135579.1">
    <property type="nucleotide sequence ID" value="NZ_JANDBC010000003.1"/>
</dbReference>
<dbReference type="GO" id="GO:0009306">
    <property type="term" value="P:protein secretion"/>
    <property type="evidence" value="ECO:0007669"/>
    <property type="project" value="InterPro"/>
</dbReference>
<proteinExistence type="inferred from homology"/>
<dbReference type="PANTHER" id="PTHR30332">
    <property type="entry name" value="PROBABLE GENERAL SECRETION PATHWAY PROTEIN D"/>
    <property type="match status" value="1"/>
</dbReference>